<protein>
    <submittedName>
        <fullName evidence="2">Uncharacterized protein</fullName>
    </submittedName>
</protein>
<dbReference type="EMBL" id="CP001700">
    <property type="protein sequence ID" value="ACU69139.1"/>
    <property type="molecule type" value="Genomic_DNA"/>
</dbReference>
<keyword evidence="1" id="KW-0732">Signal</keyword>
<evidence type="ECO:0000313" key="3">
    <source>
        <dbReference type="Proteomes" id="UP000000851"/>
    </source>
</evidence>
<feature type="chain" id="PRO_5002983254" evidence="1">
    <location>
        <begin position="30"/>
        <end position="148"/>
    </location>
</feature>
<evidence type="ECO:0000313" key="2">
    <source>
        <dbReference type="EMBL" id="ACU69139.1"/>
    </source>
</evidence>
<dbReference type="Proteomes" id="UP000000851">
    <property type="component" value="Chromosome"/>
</dbReference>
<feature type="signal peptide" evidence="1">
    <location>
        <begin position="1"/>
        <end position="29"/>
    </location>
</feature>
<dbReference type="AlphaFoldDB" id="C7QIZ7"/>
<keyword evidence="3" id="KW-1185">Reference proteome</keyword>
<name>C7QIZ7_CATAD</name>
<dbReference type="KEGG" id="cai:Caci_0184"/>
<dbReference type="InParanoid" id="C7QIZ7"/>
<evidence type="ECO:0000256" key="1">
    <source>
        <dbReference type="SAM" id="SignalP"/>
    </source>
</evidence>
<proteinExistence type="predicted"/>
<gene>
    <name evidence="2" type="ordered locus">Caci_0184</name>
</gene>
<reference evidence="2 3" key="1">
    <citation type="journal article" date="2009" name="Stand. Genomic Sci.">
        <title>Complete genome sequence of Catenulispora acidiphila type strain (ID 139908).</title>
        <authorList>
            <person name="Copeland A."/>
            <person name="Lapidus A."/>
            <person name="Glavina Del Rio T."/>
            <person name="Nolan M."/>
            <person name="Lucas S."/>
            <person name="Chen F."/>
            <person name="Tice H."/>
            <person name="Cheng J.F."/>
            <person name="Bruce D."/>
            <person name="Goodwin L."/>
            <person name="Pitluck S."/>
            <person name="Mikhailova N."/>
            <person name="Pati A."/>
            <person name="Ivanova N."/>
            <person name="Mavromatis K."/>
            <person name="Chen A."/>
            <person name="Palaniappan K."/>
            <person name="Chain P."/>
            <person name="Land M."/>
            <person name="Hauser L."/>
            <person name="Chang Y.J."/>
            <person name="Jeffries C.D."/>
            <person name="Chertkov O."/>
            <person name="Brettin T."/>
            <person name="Detter J.C."/>
            <person name="Han C."/>
            <person name="Ali Z."/>
            <person name="Tindall B.J."/>
            <person name="Goker M."/>
            <person name="Bristow J."/>
            <person name="Eisen J.A."/>
            <person name="Markowitz V."/>
            <person name="Hugenholtz P."/>
            <person name="Kyrpides N.C."/>
            <person name="Klenk H.P."/>
        </authorList>
    </citation>
    <scope>NUCLEOTIDE SEQUENCE [LARGE SCALE GENOMIC DNA]</scope>
    <source>
        <strain evidence="3">DSM 44928 / JCM 14897 / NBRC 102108 / NRRL B-24433 / ID139908</strain>
    </source>
</reference>
<dbReference type="RefSeq" id="WP_012784434.1">
    <property type="nucleotide sequence ID" value="NC_013131.1"/>
</dbReference>
<organism evidence="2 3">
    <name type="scientific">Catenulispora acidiphila (strain DSM 44928 / JCM 14897 / NBRC 102108 / NRRL B-24433 / ID139908)</name>
    <dbReference type="NCBI Taxonomy" id="479433"/>
    <lineage>
        <taxon>Bacteria</taxon>
        <taxon>Bacillati</taxon>
        <taxon>Actinomycetota</taxon>
        <taxon>Actinomycetes</taxon>
        <taxon>Catenulisporales</taxon>
        <taxon>Catenulisporaceae</taxon>
        <taxon>Catenulispora</taxon>
    </lineage>
</organism>
<sequence precursor="true">MRTRAIFTAAAATAATLGGVLASAGTAAATTTKTTTPSRPTAPQASPTPGVLAVENALELADDWCVAPLHFAGPLAADPLPTASHACGHGRAGGGVRVLSDLCIAPITTDDPSGSWAAPSTPCKNAGSAGSGFGILRDVSVAGVQATF</sequence>
<dbReference type="HOGENOM" id="CLU_1755547_0_0_11"/>
<accession>C7QIZ7</accession>